<dbReference type="Proteomes" id="UP000069940">
    <property type="component" value="Unassembled WGS sequence"/>
</dbReference>
<keyword evidence="1" id="KW-0732">Signal</keyword>
<sequence length="283" mass="32205">MKLYLAVVCMLGFLSEGVFTMYASLSIGSEGLDVMAASLKSIGPIMTAHYRNLNNARNKIMPKVDGLTEYVNTTYTVLNATYGETQPNMFGVINNVDMFTRQFYYAEQMVITAIGNDLSRLNSELQQTMDQIMQSYSSLLNSLWYQANAESCTLQYTSVTTNLPNQLTKFGACLQTEVDTIPTVVPTVLEMFTLIKNDFISLIKQLKICATTSTNCINEYFNDAHSELMRINMELSLVSDFLHFYQYEAFMDRNQFCGELIKYNVQDITANIMREFGQCVYPW</sequence>
<feature type="chain" id="PRO_5047159629" evidence="1">
    <location>
        <begin position="21"/>
        <end position="283"/>
    </location>
</feature>
<feature type="signal peptide" evidence="1">
    <location>
        <begin position="1"/>
        <end position="20"/>
    </location>
</feature>
<name>A0ABM1Z450_AEDAL</name>
<reference evidence="2" key="2">
    <citation type="submission" date="2025-05" db="UniProtKB">
        <authorList>
            <consortium name="EnsemblMetazoa"/>
        </authorList>
    </citation>
    <scope>IDENTIFICATION</scope>
    <source>
        <strain evidence="2">Foshan</strain>
    </source>
</reference>
<dbReference type="EnsemblMetazoa" id="AALFPA23_014913.R21616">
    <property type="protein sequence ID" value="AALFPA23_014913.P21616"/>
    <property type="gene ID" value="AALFPA23_014913"/>
</dbReference>
<dbReference type="RefSeq" id="XP_019527242.3">
    <property type="nucleotide sequence ID" value="XM_019671697.3"/>
</dbReference>
<evidence type="ECO:0000313" key="3">
    <source>
        <dbReference type="Proteomes" id="UP000069940"/>
    </source>
</evidence>
<proteinExistence type="predicted"/>
<evidence type="ECO:0000256" key="1">
    <source>
        <dbReference type="SAM" id="SignalP"/>
    </source>
</evidence>
<dbReference type="GeneID" id="109399259"/>
<protein>
    <submittedName>
        <fullName evidence="2">Uncharacterized protein</fullName>
    </submittedName>
</protein>
<evidence type="ECO:0000313" key="2">
    <source>
        <dbReference type="EnsemblMetazoa" id="AALFPA23_014913.P21616"/>
    </source>
</evidence>
<keyword evidence="3" id="KW-1185">Reference proteome</keyword>
<reference evidence="3" key="1">
    <citation type="journal article" date="2015" name="Proc. Natl. Acad. Sci. U.S.A.">
        <title>Genome sequence of the Asian Tiger mosquito, Aedes albopictus, reveals insights into its biology, genetics, and evolution.</title>
        <authorList>
            <person name="Chen X.G."/>
            <person name="Jiang X."/>
            <person name="Gu J."/>
            <person name="Xu M."/>
            <person name="Wu Y."/>
            <person name="Deng Y."/>
            <person name="Zhang C."/>
            <person name="Bonizzoni M."/>
            <person name="Dermauw W."/>
            <person name="Vontas J."/>
            <person name="Armbruster P."/>
            <person name="Huang X."/>
            <person name="Yang Y."/>
            <person name="Zhang H."/>
            <person name="He W."/>
            <person name="Peng H."/>
            <person name="Liu Y."/>
            <person name="Wu K."/>
            <person name="Chen J."/>
            <person name="Lirakis M."/>
            <person name="Topalis P."/>
            <person name="Van Leeuwen T."/>
            <person name="Hall A.B."/>
            <person name="Jiang X."/>
            <person name="Thorpe C."/>
            <person name="Mueller R.L."/>
            <person name="Sun C."/>
            <person name="Waterhouse R.M."/>
            <person name="Yan G."/>
            <person name="Tu Z.J."/>
            <person name="Fang X."/>
            <person name="James A.A."/>
        </authorList>
    </citation>
    <scope>NUCLEOTIDE SEQUENCE [LARGE SCALE GENOMIC DNA]</scope>
    <source>
        <strain evidence="3">Foshan</strain>
    </source>
</reference>
<organism evidence="2 3">
    <name type="scientific">Aedes albopictus</name>
    <name type="common">Asian tiger mosquito</name>
    <name type="synonym">Stegomyia albopicta</name>
    <dbReference type="NCBI Taxonomy" id="7160"/>
    <lineage>
        <taxon>Eukaryota</taxon>
        <taxon>Metazoa</taxon>
        <taxon>Ecdysozoa</taxon>
        <taxon>Arthropoda</taxon>
        <taxon>Hexapoda</taxon>
        <taxon>Insecta</taxon>
        <taxon>Pterygota</taxon>
        <taxon>Neoptera</taxon>
        <taxon>Endopterygota</taxon>
        <taxon>Diptera</taxon>
        <taxon>Nematocera</taxon>
        <taxon>Culicoidea</taxon>
        <taxon>Culicidae</taxon>
        <taxon>Culicinae</taxon>
        <taxon>Aedini</taxon>
        <taxon>Aedes</taxon>
        <taxon>Stegomyia</taxon>
    </lineage>
</organism>
<accession>A0ABM1Z450</accession>